<evidence type="ECO:0000259" key="2">
    <source>
        <dbReference type="Pfam" id="PF05703"/>
    </source>
</evidence>
<gene>
    <name evidence="4" type="ORF">IEQ34_015716</name>
</gene>
<dbReference type="PANTHER" id="PTHR31351">
    <property type="entry name" value="EXPRESSED PROTEIN"/>
    <property type="match status" value="1"/>
</dbReference>
<evidence type="ECO:0000256" key="1">
    <source>
        <dbReference type="SAM" id="MobiDB-lite"/>
    </source>
</evidence>
<dbReference type="EMBL" id="JAGFBR010000014">
    <property type="protein sequence ID" value="KAH0455684.1"/>
    <property type="molecule type" value="Genomic_DNA"/>
</dbReference>
<reference evidence="4 5" key="1">
    <citation type="journal article" date="2021" name="Hortic Res">
        <title>Chromosome-scale assembly of the Dendrobium chrysotoxum genome enhances the understanding of orchid evolution.</title>
        <authorList>
            <person name="Zhang Y."/>
            <person name="Zhang G.Q."/>
            <person name="Zhang D."/>
            <person name="Liu X.D."/>
            <person name="Xu X.Y."/>
            <person name="Sun W.H."/>
            <person name="Yu X."/>
            <person name="Zhu X."/>
            <person name="Wang Z.W."/>
            <person name="Zhao X."/>
            <person name="Zhong W.Y."/>
            <person name="Chen H."/>
            <person name="Yin W.L."/>
            <person name="Huang T."/>
            <person name="Niu S.C."/>
            <person name="Liu Z.J."/>
        </authorList>
    </citation>
    <scope>NUCLEOTIDE SEQUENCE [LARGE SCALE GENOMIC DNA]</scope>
    <source>
        <strain evidence="4">Lindl</strain>
    </source>
</reference>
<feature type="domain" description="Pleckstrin-like plant" evidence="3">
    <location>
        <begin position="326"/>
        <end position="431"/>
    </location>
</feature>
<proteinExistence type="predicted"/>
<dbReference type="GO" id="GO:0010305">
    <property type="term" value="P:leaf vascular tissue pattern formation"/>
    <property type="evidence" value="ECO:0007669"/>
    <property type="project" value="TreeGrafter"/>
</dbReference>
<dbReference type="InterPro" id="IPR013666">
    <property type="entry name" value="PH_pln"/>
</dbReference>
<feature type="compositionally biased region" description="Polar residues" evidence="1">
    <location>
        <begin position="289"/>
        <end position="301"/>
    </location>
</feature>
<dbReference type="Pfam" id="PF08458">
    <property type="entry name" value="PH_2"/>
    <property type="match status" value="1"/>
</dbReference>
<comment type="caution">
    <text evidence="4">The sequence shown here is derived from an EMBL/GenBank/DDBJ whole genome shotgun (WGS) entry which is preliminary data.</text>
</comment>
<evidence type="ECO:0008006" key="6">
    <source>
        <dbReference type="Google" id="ProtNLM"/>
    </source>
</evidence>
<feature type="domain" description="VAN3-binding protein-like auxin canalisation" evidence="2">
    <location>
        <begin position="14"/>
        <end position="274"/>
    </location>
</feature>
<dbReference type="InterPro" id="IPR040269">
    <property type="entry name" value="VAB"/>
</dbReference>
<dbReference type="Pfam" id="PF05703">
    <property type="entry name" value="Auxin_canalis"/>
    <property type="match status" value="1"/>
</dbReference>
<organism evidence="4 5">
    <name type="scientific">Dendrobium chrysotoxum</name>
    <name type="common">Orchid</name>
    <dbReference type="NCBI Taxonomy" id="161865"/>
    <lineage>
        <taxon>Eukaryota</taxon>
        <taxon>Viridiplantae</taxon>
        <taxon>Streptophyta</taxon>
        <taxon>Embryophyta</taxon>
        <taxon>Tracheophyta</taxon>
        <taxon>Spermatophyta</taxon>
        <taxon>Magnoliopsida</taxon>
        <taxon>Liliopsida</taxon>
        <taxon>Asparagales</taxon>
        <taxon>Orchidaceae</taxon>
        <taxon>Epidendroideae</taxon>
        <taxon>Malaxideae</taxon>
        <taxon>Dendrobiinae</taxon>
        <taxon>Dendrobium</taxon>
    </lineage>
</organism>
<dbReference type="Proteomes" id="UP000775213">
    <property type="component" value="Unassembled WGS sequence"/>
</dbReference>
<feature type="compositionally biased region" description="Low complexity" evidence="1">
    <location>
        <begin position="85"/>
        <end position="99"/>
    </location>
</feature>
<dbReference type="AlphaFoldDB" id="A0AAV7G1J5"/>
<evidence type="ECO:0000259" key="3">
    <source>
        <dbReference type="Pfam" id="PF08458"/>
    </source>
</evidence>
<feature type="region of interest" description="Disordered" evidence="1">
    <location>
        <begin position="278"/>
        <end position="301"/>
    </location>
</feature>
<accession>A0AAV7G1J5</accession>
<name>A0AAV7G1J5_DENCH</name>
<protein>
    <recommendedName>
        <fullName evidence="6">VAN3-binding protein</fullName>
    </recommendedName>
</protein>
<keyword evidence="5" id="KW-1185">Reference proteome</keyword>
<feature type="compositionally biased region" description="Polar residues" evidence="1">
    <location>
        <begin position="102"/>
        <end position="112"/>
    </location>
</feature>
<evidence type="ECO:0000313" key="4">
    <source>
        <dbReference type="EMBL" id="KAH0455684.1"/>
    </source>
</evidence>
<dbReference type="InterPro" id="IPR008546">
    <property type="entry name" value="VAN3-bd-like_auxin_canal"/>
</dbReference>
<feature type="region of interest" description="Disordered" evidence="1">
    <location>
        <begin position="81"/>
        <end position="112"/>
    </location>
</feature>
<sequence>MNAACDLSDLRPVETPHDPIEFLSRLWSSSTLHLYDETLADGIAGDHHESAASPCLTTVSDNPFSFASSSTSQLVLDRLMSQEMSPRSSGRLSHSSGPLNCSYRTNSPQVSPSDLNNLKYIQAVPGQQRPSGGGKTVGKWLKDRREKKKEEARTHNAQLHAAISLAGVSSAVAAVAVATARQTGRKERSAQTDMALASAAMLVAAQCVEAAKDMGAGHEQLVAVVGSAVSVRNSDDIATLTAAAATALRAAATLKARTLRDVWNSAAVIPVEKGGMSSQLDNHLDHQNKLNSPATSDGNDSIDTGLNYEENFLGICSQEVLGRGAELLKRTRKGDLHWKIVSVYISKTGQVILKMKSKHIVGTITKNKKSVVIDVCKEVPEWSGRNLLEGGEQRRYFGLKVTEGRIIEFECTTEREHEIWTEGITHLLDISREGRSRRTSLNK</sequence>
<dbReference type="GO" id="GO:0010087">
    <property type="term" value="P:phloem or xylem histogenesis"/>
    <property type="evidence" value="ECO:0007669"/>
    <property type="project" value="TreeGrafter"/>
</dbReference>
<dbReference type="GO" id="GO:0009734">
    <property type="term" value="P:auxin-activated signaling pathway"/>
    <property type="evidence" value="ECO:0007669"/>
    <property type="project" value="TreeGrafter"/>
</dbReference>
<evidence type="ECO:0000313" key="5">
    <source>
        <dbReference type="Proteomes" id="UP000775213"/>
    </source>
</evidence>
<dbReference type="PANTHER" id="PTHR31351:SF4">
    <property type="entry name" value="AUXIN CANALIZATION PROTEIN (DUF828)"/>
    <property type="match status" value="1"/>
</dbReference>